<gene>
    <name evidence="1" type="ORF">GAK31_02936</name>
</gene>
<accession>A0A7V8FEL4</accession>
<reference evidence="2" key="1">
    <citation type="journal article" date="2020" name="MBio">
        <title>Horizontal gene transfer to a defensive symbiont with a reduced genome amongst a multipartite beetle microbiome.</title>
        <authorList>
            <person name="Waterworth S.C."/>
            <person name="Florez L.V."/>
            <person name="Rees E.R."/>
            <person name="Hertweck C."/>
            <person name="Kaltenpoth M."/>
            <person name="Kwan J.C."/>
        </authorList>
    </citation>
    <scope>NUCLEOTIDE SEQUENCE [LARGE SCALE GENOMIC DNA]</scope>
</reference>
<evidence type="ECO:0008006" key="3">
    <source>
        <dbReference type="Google" id="ProtNLM"/>
    </source>
</evidence>
<evidence type="ECO:0000313" key="1">
    <source>
        <dbReference type="EMBL" id="KAF1013913.1"/>
    </source>
</evidence>
<dbReference type="AlphaFoldDB" id="A0A7V8FEL4"/>
<evidence type="ECO:0000313" key="2">
    <source>
        <dbReference type="Proteomes" id="UP000487117"/>
    </source>
</evidence>
<comment type="caution">
    <text evidence="1">The sequence shown here is derived from an EMBL/GenBank/DDBJ whole genome shotgun (WGS) entry which is preliminary data.</text>
</comment>
<protein>
    <recommendedName>
        <fullName evidence="3">DUF3379 domain-containing protein</fullName>
    </recommendedName>
</protein>
<organism evidence="1 2">
    <name type="scientific">Stenotrophomonas maltophilia</name>
    <name type="common">Pseudomonas maltophilia</name>
    <name type="synonym">Xanthomonas maltophilia</name>
    <dbReference type="NCBI Taxonomy" id="40324"/>
    <lineage>
        <taxon>Bacteria</taxon>
        <taxon>Pseudomonadati</taxon>
        <taxon>Pseudomonadota</taxon>
        <taxon>Gammaproteobacteria</taxon>
        <taxon>Lysobacterales</taxon>
        <taxon>Lysobacteraceae</taxon>
        <taxon>Stenotrophomonas</taxon>
        <taxon>Stenotrophomonas maltophilia group</taxon>
    </lineage>
</organism>
<dbReference type="EMBL" id="WNDS01000004">
    <property type="protein sequence ID" value="KAF1013913.1"/>
    <property type="molecule type" value="Genomic_DNA"/>
</dbReference>
<proteinExistence type="predicted"/>
<sequence length="113" mass="11987">MNRPLPNDDALRALHGQAVQSLSPATLARLRQARYGAPRARAARGRWWPATACSLLVALGVGLRLQGDHAAVPAPGGTPAMAVALAAQEDNGALYDENPDMYLWLGDTDLAME</sequence>
<dbReference type="Proteomes" id="UP000487117">
    <property type="component" value="Unassembled WGS sequence"/>
</dbReference>
<name>A0A7V8FEL4_STEMA</name>